<feature type="transmembrane region" description="Helical" evidence="1">
    <location>
        <begin position="114"/>
        <end position="131"/>
    </location>
</feature>
<feature type="transmembrane region" description="Helical" evidence="1">
    <location>
        <begin position="85"/>
        <end position="102"/>
    </location>
</feature>
<keyword evidence="3" id="KW-1185">Reference proteome</keyword>
<reference evidence="2 3" key="1">
    <citation type="submission" date="2019-12" db="EMBL/GenBank/DDBJ databases">
        <authorList>
            <person name="Xu J."/>
        </authorList>
    </citation>
    <scope>NUCLEOTIDE SEQUENCE [LARGE SCALE GENOMIC DNA]</scope>
    <source>
        <strain evidence="2 3">HX-5-24</strain>
    </source>
</reference>
<feature type="transmembrane region" description="Helical" evidence="1">
    <location>
        <begin position="344"/>
        <end position="361"/>
    </location>
</feature>
<protein>
    <submittedName>
        <fullName evidence="2">Uncharacterized protein</fullName>
    </submittedName>
</protein>
<keyword evidence="1" id="KW-0812">Transmembrane</keyword>
<feature type="transmembrane region" description="Helical" evidence="1">
    <location>
        <begin position="25"/>
        <end position="45"/>
    </location>
</feature>
<feature type="transmembrane region" description="Helical" evidence="1">
    <location>
        <begin position="315"/>
        <end position="338"/>
    </location>
</feature>
<feature type="transmembrane region" description="Helical" evidence="1">
    <location>
        <begin position="249"/>
        <end position="272"/>
    </location>
</feature>
<feature type="transmembrane region" description="Helical" evidence="1">
    <location>
        <begin position="204"/>
        <end position="228"/>
    </location>
</feature>
<feature type="transmembrane region" description="Helical" evidence="1">
    <location>
        <begin position="284"/>
        <end position="303"/>
    </location>
</feature>
<dbReference type="AlphaFoldDB" id="A0A7C9HNG5"/>
<dbReference type="Proteomes" id="UP000479692">
    <property type="component" value="Unassembled WGS sequence"/>
</dbReference>
<gene>
    <name evidence="2" type="ORF">GN331_13065</name>
</gene>
<organism evidence="2 3">
    <name type="scientific">Noviluteimonas gilva</name>
    <dbReference type="NCBI Taxonomy" id="2682097"/>
    <lineage>
        <taxon>Bacteria</taxon>
        <taxon>Pseudomonadati</taxon>
        <taxon>Pseudomonadota</taxon>
        <taxon>Gammaproteobacteria</taxon>
        <taxon>Lysobacterales</taxon>
        <taxon>Lysobacteraceae</taxon>
        <taxon>Noviluteimonas</taxon>
    </lineage>
</organism>
<comment type="caution">
    <text evidence="2">The sequence shown here is derived from an EMBL/GenBank/DDBJ whole genome shotgun (WGS) entry which is preliminary data.</text>
</comment>
<evidence type="ECO:0000313" key="2">
    <source>
        <dbReference type="EMBL" id="MUV15132.1"/>
    </source>
</evidence>
<name>A0A7C9HNG5_9GAMM</name>
<proteinExistence type="predicted"/>
<feature type="transmembrane region" description="Helical" evidence="1">
    <location>
        <begin position="161"/>
        <end position="192"/>
    </location>
</feature>
<feature type="transmembrane region" description="Helical" evidence="1">
    <location>
        <begin position="137"/>
        <end position="154"/>
    </location>
</feature>
<evidence type="ECO:0000313" key="3">
    <source>
        <dbReference type="Proteomes" id="UP000479692"/>
    </source>
</evidence>
<keyword evidence="1" id="KW-0472">Membrane</keyword>
<sequence length="392" mass="43492">MTEVPYADLAAEHQTPPARNRLGKASVYAIFVGWTLFAVFIYSRFSQLGDARAYLTGGYDDEASARTYFVTQVATTVVGLVRVDVLAHLVFSLFAASGVAYLVGQARLHGPYRWPLLAILLIPSFGVWASVVGRESLYIGLLGYFMGAAVGYYRKPSWGKWWFAVLCVAGLMFIRAPFGGAMGLFFLMAWMVQRGPRVGLSLGVQAFLMALIAGIVVIAAWPQINDYIANEVLPKARLYFTIDSGTTRLWINIDTTTGYLTSLWWTLPLAIVGPTPAEVYARPVMLPFLISGLTVFFLLLYAIQQAFRCPDPIGRKILVLAWLPAVLLTLIAYVPFGMYNPGSGIRYASCFLLFLVFPWMLRSVVSSRATEVAAQKPYVPYLHHHRLAESTR</sequence>
<dbReference type="RefSeq" id="WP_156642685.1">
    <property type="nucleotide sequence ID" value="NZ_WOXT01000004.1"/>
</dbReference>
<keyword evidence="1" id="KW-1133">Transmembrane helix</keyword>
<dbReference type="EMBL" id="WOXT01000004">
    <property type="protein sequence ID" value="MUV15132.1"/>
    <property type="molecule type" value="Genomic_DNA"/>
</dbReference>
<accession>A0A7C9HNG5</accession>
<evidence type="ECO:0000256" key="1">
    <source>
        <dbReference type="SAM" id="Phobius"/>
    </source>
</evidence>